<dbReference type="SUPFAM" id="SSF48371">
    <property type="entry name" value="ARM repeat"/>
    <property type="match status" value="1"/>
</dbReference>
<dbReference type="PANTHER" id="PTHR13022">
    <property type="entry name" value="EUKARYOTIC TRANSLATION INITIATION FACTOR 3 SUBUNIT 11"/>
    <property type="match status" value="1"/>
</dbReference>
<evidence type="ECO:0000256" key="1">
    <source>
        <dbReference type="ARBA" id="ARBA00022490"/>
    </source>
</evidence>
<dbReference type="InterPro" id="IPR036390">
    <property type="entry name" value="WH_DNA-bd_sf"/>
</dbReference>
<comment type="similarity">
    <text evidence="4">Belongs to the eIF-3 subunit K family.</text>
</comment>
<organism evidence="6 7">
    <name type="scientific">Prymnesium parvum</name>
    <name type="common">Toxic golden alga</name>
    <dbReference type="NCBI Taxonomy" id="97485"/>
    <lineage>
        <taxon>Eukaryota</taxon>
        <taxon>Haptista</taxon>
        <taxon>Haptophyta</taxon>
        <taxon>Prymnesiophyceae</taxon>
        <taxon>Prymnesiales</taxon>
        <taxon>Prymnesiaceae</taxon>
        <taxon>Prymnesium</taxon>
    </lineage>
</organism>
<dbReference type="HAMAP" id="MF_03010">
    <property type="entry name" value="eIF3k"/>
    <property type="match status" value="1"/>
</dbReference>
<comment type="subunit">
    <text evidence="4">Component of the eukaryotic translation initiation factor 3 (eIF-3) complex.</text>
</comment>
<reference evidence="6 7" key="1">
    <citation type="journal article" date="2024" name="Science">
        <title>Giant polyketide synthase enzymes in the biosynthesis of giant marine polyether toxins.</title>
        <authorList>
            <person name="Fallon T.R."/>
            <person name="Shende V.V."/>
            <person name="Wierzbicki I.H."/>
            <person name="Pendleton A.L."/>
            <person name="Watervoot N.F."/>
            <person name="Auber R.P."/>
            <person name="Gonzalez D.J."/>
            <person name="Wisecaver J.H."/>
            <person name="Moore B.S."/>
        </authorList>
    </citation>
    <scope>NUCLEOTIDE SEQUENCE [LARGE SCALE GENOMIC DNA]</scope>
    <source>
        <strain evidence="6 7">12B1</strain>
    </source>
</reference>
<evidence type="ECO:0000313" key="7">
    <source>
        <dbReference type="Proteomes" id="UP001515480"/>
    </source>
</evidence>
<dbReference type="InterPro" id="IPR036388">
    <property type="entry name" value="WH-like_DNA-bd_sf"/>
</dbReference>
<feature type="domain" description="PCI" evidence="5">
    <location>
        <begin position="39"/>
        <end position="201"/>
    </location>
</feature>
<dbReference type="Gene3D" id="1.25.40.250">
    <property type="entry name" value="ARM repeat, domain 1"/>
    <property type="match status" value="1"/>
</dbReference>
<dbReference type="GO" id="GO:0001732">
    <property type="term" value="P:formation of cytoplasmic translation initiation complex"/>
    <property type="evidence" value="ECO:0007669"/>
    <property type="project" value="UniProtKB-UniRule"/>
</dbReference>
<dbReference type="PANTHER" id="PTHR13022:SF0">
    <property type="entry name" value="EUKARYOTIC TRANSLATION INITIATION FACTOR 3 SUBUNIT K"/>
    <property type="match status" value="1"/>
</dbReference>
<dbReference type="GO" id="GO:0043022">
    <property type="term" value="F:ribosome binding"/>
    <property type="evidence" value="ECO:0007669"/>
    <property type="project" value="InterPro"/>
</dbReference>
<dbReference type="GO" id="GO:0005852">
    <property type="term" value="C:eukaryotic translation initiation factor 3 complex"/>
    <property type="evidence" value="ECO:0007669"/>
    <property type="project" value="UniProtKB-UniRule"/>
</dbReference>
<name>A0AB34J9A0_PRYPA</name>
<dbReference type="Pfam" id="PF10075">
    <property type="entry name" value="CSN8_PSD8_EIF3K"/>
    <property type="match status" value="1"/>
</dbReference>
<dbReference type="GO" id="GO:0016282">
    <property type="term" value="C:eukaryotic 43S preinitiation complex"/>
    <property type="evidence" value="ECO:0007669"/>
    <property type="project" value="UniProtKB-UniRule"/>
</dbReference>
<evidence type="ECO:0000313" key="6">
    <source>
        <dbReference type="EMBL" id="KAL1515425.1"/>
    </source>
</evidence>
<dbReference type="EMBL" id="JBGBPQ010000011">
    <property type="protein sequence ID" value="KAL1515425.1"/>
    <property type="molecule type" value="Genomic_DNA"/>
</dbReference>
<dbReference type="PROSITE" id="PS50250">
    <property type="entry name" value="PCI"/>
    <property type="match status" value="1"/>
</dbReference>
<evidence type="ECO:0000256" key="3">
    <source>
        <dbReference type="ARBA" id="ARBA00022917"/>
    </source>
</evidence>
<accession>A0AB34J9A0</accession>
<comment type="caution">
    <text evidence="6">The sequence shown here is derived from an EMBL/GenBank/DDBJ whole genome shotgun (WGS) entry which is preliminary data.</text>
</comment>
<proteinExistence type="inferred from homology"/>
<dbReference type="InterPro" id="IPR016024">
    <property type="entry name" value="ARM-type_fold"/>
</dbReference>
<evidence type="ECO:0000256" key="2">
    <source>
        <dbReference type="ARBA" id="ARBA00022540"/>
    </source>
</evidence>
<dbReference type="GO" id="GO:0003743">
    <property type="term" value="F:translation initiation factor activity"/>
    <property type="evidence" value="ECO:0007669"/>
    <property type="project" value="UniProtKB-UniRule"/>
</dbReference>
<evidence type="ECO:0000259" key="5">
    <source>
        <dbReference type="PROSITE" id="PS50250"/>
    </source>
</evidence>
<dbReference type="AlphaFoldDB" id="A0AB34J9A0"/>
<dbReference type="GO" id="GO:0006446">
    <property type="term" value="P:regulation of translational initiation"/>
    <property type="evidence" value="ECO:0007669"/>
    <property type="project" value="InterPro"/>
</dbReference>
<dbReference type="Gene3D" id="1.10.10.10">
    <property type="entry name" value="Winged helix-like DNA-binding domain superfamily/Winged helix DNA-binding domain"/>
    <property type="match status" value="1"/>
</dbReference>
<dbReference type="GO" id="GO:0033290">
    <property type="term" value="C:eukaryotic 48S preinitiation complex"/>
    <property type="evidence" value="ECO:0007669"/>
    <property type="project" value="UniProtKB-UniRule"/>
</dbReference>
<keyword evidence="7" id="KW-1185">Reference proteome</keyword>
<dbReference type="InterPro" id="IPR000717">
    <property type="entry name" value="PCI_dom"/>
</dbReference>
<sequence>MAGLDAASCAALLEKQRYDPSILPQLEAYVTAQCASGTYDLEGNLATLKLYQFHPEKTNSGIVARILLKALMNLPMTDYLLCTYLISESVLESEPISHISAVASLLETCSFRAVWASLKPIEELLATVPGFHAAVQEFMLSTLKITYQAVPKLHVMSSLGLTDEAVLKKHVEGKGWTIDGDLVRISLNDDNTAKPKKVDVSGTLGYDQMTKILSSISS</sequence>
<dbReference type="Proteomes" id="UP001515480">
    <property type="component" value="Unassembled WGS sequence"/>
</dbReference>
<dbReference type="InterPro" id="IPR016020">
    <property type="entry name" value="Transl_init_fac_sub12_N_euk"/>
</dbReference>
<comment type="function">
    <text evidence="4">Component of the eukaryotic translation initiation factor 3 (eIF-3) complex, which is involved in protein synthesis of a specialized repertoire of mRNAs and, together with other initiation factors, stimulates binding of mRNA and methionyl-tRNAi to the 40S ribosome. The eIF-3 complex specifically targets and initiates translation of a subset of mRNAs involved in cell proliferation.</text>
</comment>
<comment type="subcellular location">
    <subcellularLocation>
        <location evidence="4">Cytoplasm</location>
    </subcellularLocation>
</comment>
<dbReference type="SUPFAM" id="SSF46785">
    <property type="entry name" value="Winged helix' DNA-binding domain"/>
    <property type="match status" value="1"/>
</dbReference>
<keyword evidence="3 4" id="KW-0648">Protein biosynthesis</keyword>
<evidence type="ECO:0000256" key="4">
    <source>
        <dbReference type="HAMAP-Rule" id="MF_03010"/>
    </source>
</evidence>
<keyword evidence="2 4" id="KW-0396">Initiation factor</keyword>
<gene>
    <name evidence="6" type="ORF">AB1Y20_002051</name>
</gene>
<dbReference type="InterPro" id="IPR009374">
    <property type="entry name" value="eIF3k"/>
</dbReference>
<protein>
    <recommendedName>
        <fullName evidence="4">Eukaryotic translation initiation factor 3 subunit K</fullName>
        <shortName evidence="4">eIF3k</shortName>
    </recommendedName>
    <alternativeName>
        <fullName evidence="4">eIF-3 p25</fullName>
    </alternativeName>
</protein>
<keyword evidence="1 4" id="KW-0963">Cytoplasm</keyword>
<dbReference type="InterPro" id="IPR033464">
    <property type="entry name" value="CSN8_PSD8_EIF3K"/>
</dbReference>
<dbReference type="GO" id="GO:0003723">
    <property type="term" value="F:RNA binding"/>
    <property type="evidence" value="ECO:0007669"/>
    <property type="project" value="UniProtKB-UniRule"/>
</dbReference>